<feature type="domain" description="PPM-type phosphatase" evidence="2">
    <location>
        <begin position="171"/>
        <end position="598"/>
    </location>
</feature>
<dbReference type="PROSITE" id="PS51746">
    <property type="entry name" value="PPM_2"/>
    <property type="match status" value="1"/>
</dbReference>
<evidence type="ECO:0000313" key="4">
    <source>
        <dbReference type="Proteomes" id="UP001177744"/>
    </source>
</evidence>
<dbReference type="Gene3D" id="3.60.40.10">
    <property type="entry name" value="PPM-type phosphatase domain"/>
    <property type="match status" value="1"/>
</dbReference>
<dbReference type="InterPro" id="IPR001932">
    <property type="entry name" value="PPM-type_phosphatase-like_dom"/>
</dbReference>
<evidence type="ECO:0000256" key="1">
    <source>
        <dbReference type="ARBA" id="ARBA00006702"/>
    </source>
</evidence>
<proteinExistence type="inferred from homology"/>
<accession>A0AA40HKF6</accession>
<name>A0AA40HKF6_CNENI</name>
<dbReference type="SMART" id="SM00332">
    <property type="entry name" value="PP2Cc"/>
    <property type="match status" value="1"/>
</dbReference>
<keyword evidence="4" id="KW-1185">Reference proteome</keyword>
<evidence type="ECO:0000259" key="2">
    <source>
        <dbReference type="PROSITE" id="PS51746"/>
    </source>
</evidence>
<reference evidence="3" key="1">
    <citation type="submission" date="2023-06" db="EMBL/GenBank/DDBJ databases">
        <title>Reference genome for the Northern bat (Eptesicus nilssonii), a most northern bat species.</title>
        <authorList>
            <person name="Laine V.N."/>
            <person name="Pulliainen A.T."/>
            <person name="Lilley T.M."/>
        </authorList>
    </citation>
    <scope>NUCLEOTIDE SEQUENCE</scope>
    <source>
        <strain evidence="3">BLF_Eptnil</strain>
        <tissue evidence="3">Kidney</tissue>
    </source>
</reference>
<gene>
    <name evidence="3" type="ORF">QTO34_007151</name>
</gene>
<dbReference type="AlphaFoldDB" id="A0AA40HKF6"/>
<dbReference type="GO" id="GO:0004722">
    <property type="term" value="F:protein serine/threonine phosphatase activity"/>
    <property type="evidence" value="ECO:0007669"/>
    <property type="project" value="InterPro"/>
</dbReference>
<dbReference type="PANTHER" id="PTHR13832:SF837">
    <property type="entry name" value="PROTEIN PHOSPHATASE 2C-LIKE DOMAIN-CONTAINING PROTEIN 1"/>
    <property type="match status" value="1"/>
</dbReference>
<dbReference type="PANTHER" id="PTHR13832">
    <property type="entry name" value="PROTEIN PHOSPHATASE 2C"/>
    <property type="match status" value="1"/>
</dbReference>
<comment type="similarity">
    <text evidence="1">Belongs to the PP2C family.</text>
</comment>
<organism evidence="3 4">
    <name type="scientific">Cnephaeus nilssonii</name>
    <name type="common">Northern bat</name>
    <name type="synonym">Eptesicus nilssonii</name>
    <dbReference type="NCBI Taxonomy" id="3371016"/>
    <lineage>
        <taxon>Eukaryota</taxon>
        <taxon>Metazoa</taxon>
        <taxon>Chordata</taxon>
        <taxon>Craniata</taxon>
        <taxon>Vertebrata</taxon>
        <taxon>Euteleostomi</taxon>
        <taxon>Mammalia</taxon>
        <taxon>Eutheria</taxon>
        <taxon>Laurasiatheria</taxon>
        <taxon>Chiroptera</taxon>
        <taxon>Yangochiroptera</taxon>
        <taxon>Vespertilionidae</taxon>
        <taxon>Cnephaeus</taxon>
    </lineage>
</organism>
<dbReference type="InterPro" id="IPR015655">
    <property type="entry name" value="PP2C"/>
</dbReference>
<evidence type="ECO:0000313" key="3">
    <source>
        <dbReference type="EMBL" id="KAK1332472.1"/>
    </source>
</evidence>
<protein>
    <recommendedName>
        <fullName evidence="2">PPM-type phosphatase domain-containing protein</fullName>
    </recommendedName>
</protein>
<sequence>MTKEVKMSAFRVFWKARKWNMKKFDFEEDFLVFWRRKHLRRKEERPLSYAENQHQQQLRDQLITFPCSICKKEIDLPGFFLHKKQHVALATLGLEWKSGIKPARSAIASKRKFTITKLLSSSTFTEKGLESMNNALEVLWKKQMPAYYKIMDNIHNSSIYSQKICHLLIKGAAICNDKNSTWKVEMNDKFTVMNNFGSKLDVCFFGLFDGHHGPSAADFTSKELPVLLLHQLSRFDPSYQMTLKEQKLINSFQTVFREEYIALENLFSVDKETKEPPCEHESIHRAFAKAFWRMDRLLRLGREEVSRVRWSGCSAVACILEGKITSPQAKNQRLTNHDGWPERFPSQRMPQVISGELHIAHTGNVQAVLCRNGKGFCLTKEHTVRNKKEKRRVLQNGARISSNEPYGLLEGQIKTTRGLGFHGNPKLKKFIIPVPQTMSVPIDDLCQFLILATNGLWKFWIKRKSLSKDPLFFPIYETNATESESNTHTLFQRKSEEWVSNTNLKENLSDVKYSKYFTRGPKNTQTVLPEMTNCDTCSEKATDRPIHVDGVPKDSSEKQKIYPKNFYEAAAEYISHGLVSAALVAGSRDNITVMRHLVSRGLQTPGSLPQRPLLCHSTAMAQRLAGPITILATPSPAPCASRWPNRPFKNNHMSVGYVYHNQSGVIMQINNKDGSGHGAGASRRLGLPLATEKAKLPTHPGLRSRSGWEPGSLGCVASLKRALSPLPRLATPPMG</sequence>
<dbReference type="InterPro" id="IPR036457">
    <property type="entry name" value="PPM-type-like_dom_sf"/>
</dbReference>
<dbReference type="SUPFAM" id="SSF81606">
    <property type="entry name" value="PP2C-like"/>
    <property type="match status" value="1"/>
</dbReference>
<dbReference type="Proteomes" id="UP001177744">
    <property type="component" value="Unassembled WGS sequence"/>
</dbReference>
<comment type="caution">
    <text evidence="3">The sequence shown here is derived from an EMBL/GenBank/DDBJ whole genome shotgun (WGS) entry which is preliminary data.</text>
</comment>
<dbReference type="EMBL" id="JAULJE010000018">
    <property type="protein sequence ID" value="KAK1332472.1"/>
    <property type="molecule type" value="Genomic_DNA"/>
</dbReference>
<dbReference type="CDD" id="cd00143">
    <property type="entry name" value="PP2Cc"/>
    <property type="match status" value="1"/>
</dbReference>
<dbReference type="Pfam" id="PF00481">
    <property type="entry name" value="PP2C"/>
    <property type="match status" value="1"/>
</dbReference>